<evidence type="ECO:0000256" key="2">
    <source>
        <dbReference type="ARBA" id="ARBA00010701"/>
    </source>
</evidence>
<organism evidence="10 11">
    <name type="scientific">Tenebrio molitor</name>
    <name type="common">Yellow mealworm beetle</name>
    <dbReference type="NCBI Taxonomy" id="7067"/>
    <lineage>
        <taxon>Eukaryota</taxon>
        <taxon>Metazoa</taxon>
        <taxon>Ecdysozoa</taxon>
        <taxon>Arthropoda</taxon>
        <taxon>Hexapoda</taxon>
        <taxon>Insecta</taxon>
        <taxon>Pterygota</taxon>
        <taxon>Neoptera</taxon>
        <taxon>Endopterygota</taxon>
        <taxon>Coleoptera</taxon>
        <taxon>Polyphaga</taxon>
        <taxon>Cucujiformia</taxon>
        <taxon>Tenebrionidae</taxon>
        <taxon>Tenebrio</taxon>
    </lineage>
</organism>
<dbReference type="EMBL" id="JABDTM020025176">
    <property type="protein sequence ID" value="KAH0813550.1"/>
    <property type="molecule type" value="Genomic_DNA"/>
</dbReference>
<dbReference type="Pfam" id="PF04083">
    <property type="entry name" value="Abhydro_lipase"/>
    <property type="match status" value="2"/>
</dbReference>
<keyword evidence="6" id="KW-0443">Lipid metabolism</keyword>
<dbReference type="FunFam" id="3.40.50.1820:FF:000057">
    <property type="entry name" value="Lipase"/>
    <property type="match status" value="1"/>
</dbReference>
<evidence type="ECO:0000259" key="9">
    <source>
        <dbReference type="Pfam" id="PF12146"/>
    </source>
</evidence>
<dbReference type="Gene3D" id="3.40.50.1820">
    <property type="entry name" value="alpha/beta hydrolase"/>
    <property type="match status" value="2"/>
</dbReference>
<reference evidence="10" key="2">
    <citation type="submission" date="2021-08" db="EMBL/GenBank/DDBJ databases">
        <authorList>
            <person name="Eriksson T."/>
        </authorList>
    </citation>
    <scope>NUCLEOTIDE SEQUENCE</scope>
    <source>
        <strain evidence="10">Stoneville</strain>
        <tissue evidence="10">Whole head</tissue>
    </source>
</reference>
<evidence type="ECO:0000256" key="7">
    <source>
        <dbReference type="ARBA" id="ARBA00023180"/>
    </source>
</evidence>
<evidence type="ECO:0000256" key="1">
    <source>
        <dbReference type="ARBA" id="ARBA00004123"/>
    </source>
</evidence>
<dbReference type="AlphaFoldDB" id="A0A8J6H7Q0"/>
<evidence type="ECO:0000256" key="3">
    <source>
        <dbReference type="ARBA" id="ARBA00022729"/>
    </source>
</evidence>
<evidence type="ECO:0000256" key="6">
    <source>
        <dbReference type="ARBA" id="ARBA00023098"/>
    </source>
</evidence>
<keyword evidence="4" id="KW-0378">Hydrolase</keyword>
<dbReference type="GO" id="GO:0005634">
    <property type="term" value="C:nucleus"/>
    <property type="evidence" value="ECO:0007669"/>
    <property type="project" value="UniProtKB-SubCell"/>
</dbReference>
<dbReference type="InterPro" id="IPR022742">
    <property type="entry name" value="Hydrolase_4"/>
</dbReference>
<evidence type="ECO:0000313" key="10">
    <source>
        <dbReference type="EMBL" id="KAH0813550.1"/>
    </source>
</evidence>
<dbReference type="SUPFAM" id="SSF53474">
    <property type="entry name" value="alpha/beta-Hydrolases"/>
    <property type="match status" value="2"/>
</dbReference>
<dbReference type="InterPro" id="IPR006693">
    <property type="entry name" value="AB_hydrolase_lipase"/>
</dbReference>
<dbReference type="InterPro" id="IPR009057">
    <property type="entry name" value="Homeodomain-like_sf"/>
</dbReference>
<feature type="domain" description="Serine aminopeptidase S33" evidence="9">
    <location>
        <begin position="346"/>
        <end position="515"/>
    </location>
</feature>
<dbReference type="Pfam" id="PF12146">
    <property type="entry name" value="Hydrolase_4"/>
    <property type="match status" value="1"/>
</dbReference>
<dbReference type="SUPFAM" id="SSF46689">
    <property type="entry name" value="Homeodomain-like"/>
    <property type="match status" value="1"/>
</dbReference>
<keyword evidence="5" id="KW-0442">Lipid degradation</keyword>
<accession>A0A8J6H7Q0</accession>
<keyword evidence="11" id="KW-1185">Reference proteome</keyword>
<keyword evidence="7" id="KW-0325">Glycoprotein</keyword>
<reference evidence="10" key="1">
    <citation type="journal article" date="2020" name="J Insects Food Feed">
        <title>The yellow mealworm (Tenebrio molitor) genome: a resource for the emerging insects as food and feed industry.</title>
        <authorList>
            <person name="Eriksson T."/>
            <person name="Andere A."/>
            <person name="Kelstrup H."/>
            <person name="Emery V."/>
            <person name="Picard C."/>
        </authorList>
    </citation>
    <scope>NUCLEOTIDE SEQUENCE</scope>
    <source>
        <strain evidence="10">Stoneville</strain>
        <tissue evidence="10">Whole head</tissue>
    </source>
</reference>
<keyword evidence="3" id="KW-0732">Signal</keyword>
<protein>
    <recommendedName>
        <fullName evidence="12">Triacylglycerol lipase</fullName>
    </recommendedName>
</protein>
<feature type="domain" description="Partial AB-hydrolase lipase" evidence="8">
    <location>
        <begin position="285"/>
        <end position="340"/>
    </location>
</feature>
<dbReference type="Proteomes" id="UP000719412">
    <property type="component" value="Unassembled WGS sequence"/>
</dbReference>
<dbReference type="GO" id="GO:0016042">
    <property type="term" value="P:lipid catabolic process"/>
    <property type="evidence" value="ECO:0007669"/>
    <property type="project" value="UniProtKB-KW"/>
</dbReference>
<feature type="domain" description="Partial AB-hydrolase lipase" evidence="8">
    <location>
        <begin position="682"/>
        <end position="737"/>
    </location>
</feature>
<dbReference type="PANTHER" id="PTHR11005">
    <property type="entry name" value="LYSOSOMAL ACID LIPASE-RELATED"/>
    <property type="match status" value="1"/>
</dbReference>
<sequence>MPLVSVDIVRALALIEDGRSIRYAANAIGAPVTTVHRAVRRFHETGQYTRRPGSGRKRATTHRDDRFLVSNILRDRQMTAVMIRNRLQEVRQVNNLHGSTKTGPLIIGVAFFSQMSRNFVYDLQMGVRGYGEGQENVLLHVHSPQESLSMADLVLVENGSLNAHRYIGEILEPHVVPYGPFIGEDFVFMHDNTRPRIAHCVSLYLDTVEIYRMDWPACSPDLNPIEHVWDKLGRQIRSRPVVPDNLNDLRIALLEEWERIPQDYVQNLFKSMPRRMEAVIRARPEMVERNGYEMESHNVVTEDGYILTVFRLTSSLEGSNEKKQPVYVEHGIFLNCDTWTFVGQRSLAYSLVDDGYDVWLGNQRGNRYSREHEYLKYTDSEYWDFNLDITAVNDVRSVLKYIAHETEMGGSIIYVGHSKGTTLIFMYASEYPEETESLLKGIIALSPIAYMDPRLPSKLYFTVTPTIGKALKAIGVQALFLNWKDRQEFFLVLCSAMPHVCEFIIYQTSGELLQFMPDDLLNFFGHFPSIAALNDLIHFSQLHNSGKFQKFDYGRRKNFEVYGQDEPPEYDLGRVKVPTYLLYGKNDVFTSKKAIQRLFDELGSETKVMLKIPVDNDEEEHQFNHNDFFYAENITTVLYAEMRKIMKEDMQPNGGSLIEDYPIRAVSRNCYHNPDVRAPTLEMVERNGYKGKSHAVVTEDGHILTLFRVTSNQAGSNGKKQPIYMEHGILLDSDIWTFVGRRSLAYSLADDGYDVWLGNQRGNPYSRGHKTLKYTDSKYWDFK</sequence>
<evidence type="ECO:0000256" key="4">
    <source>
        <dbReference type="ARBA" id="ARBA00022801"/>
    </source>
</evidence>
<name>A0A8J6H7Q0_TENMO</name>
<evidence type="ECO:0000313" key="11">
    <source>
        <dbReference type="Proteomes" id="UP000719412"/>
    </source>
</evidence>
<dbReference type="GO" id="GO:0016787">
    <property type="term" value="F:hydrolase activity"/>
    <property type="evidence" value="ECO:0007669"/>
    <property type="project" value="UniProtKB-KW"/>
</dbReference>
<dbReference type="GO" id="GO:0003676">
    <property type="term" value="F:nucleic acid binding"/>
    <property type="evidence" value="ECO:0007669"/>
    <property type="project" value="InterPro"/>
</dbReference>
<evidence type="ECO:0000259" key="8">
    <source>
        <dbReference type="Pfam" id="PF04083"/>
    </source>
</evidence>
<proteinExistence type="inferred from homology"/>
<dbReference type="Gene3D" id="3.30.420.10">
    <property type="entry name" value="Ribonuclease H-like superfamily/Ribonuclease H"/>
    <property type="match status" value="1"/>
</dbReference>
<comment type="subcellular location">
    <subcellularLocation>
        <location evidence="1">Nucleus</location>
    </subcellularLocation>
</comment>
<gene>
    <name evidence="10" type="ORF">GEV33_009242</name>
</gene>
<dbReference type="InterPro" id="IPR036397">
    <property type="entry name" value="RNaseH_sf"/>
</dbReference>
<comment type="caution">
    <text evidence="10">The sequence shown here is derived from an EMBL/GenBank/DDBJ whole genome shotgun (WGS) entry which is preliminary data.</text>
</comment>
<evidence type="ECO:0008006" key="12">
    <source>
        <dbReference type="Google" id="ProtNLM"/>
    </source>
</evidence>
<evidence type="ECO:0000256" key="5">
    <source>
        <dbReference type="ARBA" id="ARBA00022963"/>
    </source>
</evidence>
<dbReference type="InterPro" id="IPR029058">
    <property type="entry name" value="AB_hydrolase_fold"/>
</dbReference>
<comment type="similarity">
    <text evidence="2">Belongs to the AB hydrolase superfamily. Lipase family.</text>
</comment>